<gene>
    <name evidence="2" type="ORF">BN765_00948</name>
</gene>
<protein>
    <submittedName>
        <fullName evidence="2">Uncharacterized protein</fullName>
    </submittedName>
</protein>
<name>R5ZZX0_9FIRM</name>
<evidence type="ECO:0000313" key="2">
    <source>
        <dbReference type="EMBL" id="CDA41994.1"/>
    </source>
</evidence>
<dbReference type="Proteomes" id="UP000018175">
    <property type="component" value="Unassembled WGS sequence"/>
</dbReference>
<keyword evidence="1" id="KW-0175">Coiled coil</keyword>
<dbReference type="EMBL" id="CBBU010000171">
    <property type="protein sequence ID" value="CDA41994.1"/>
    <property type="molecule type" value="Genomic_DNA"/>
</dbReference>
<dbReference type="AlphaFoldDB" id="R5ZZX0"/>
<proteinExistence type="predicted"/>
<evidence type="ECO:0000256" key="1">
    <source>
        <dbReference type="SAM" id="Coils"/>
    </source>
</evidence>
<organism evidence="2">
    <name type="scientific">Lachnospira eligens CAG:72</name>
    <dbReference type="NCBI Taxonomy" id="1263077"/>
    <lineage>
        <taxon>Bacteria</taxon>
        <taxon>Bacillati</taxon>
        <taxon>Bacillota</taxon>
        <taxon>Clostridia</taxon>
        <taxon>Lachnospirales</taxon>
        <taxon>Lachnospiraceae</taxon>
        <taxon>Lachnospira</taxon>
    </lineage>
</organism>
<accession>R5ZZX0</accession>
<comment type="caution">
    <text evidence="2">The sequence shown here is derived from an EMBL/GenBank/DDBJ whole genome shotgun (WGS) entry which is preliminary data.</text>
</comment>
<feature type="coiled-coil region" evidence="1">
    <location>
        <begin position="279"/>
        <end position="331"/>
    </location>
</feature>
<reference evidence="2" key="1">
    <citation type="submission" date="2012-11" db="EMBL/GenBank/DDBJ databases">
        <title>Dependencies among metagenomic species, viruses, plasmids and units of genetic variation.</title>
        <authorList>
            <person name="Nielsen H.B."/>
            <person name="Almeida M."/>
            <person name="Juncker A.S."/>
            <person name="Rasmussen S."/>
            <person name="Li J."/>
            <person name="Sunagawa S."/>
            <person name="Plichta D."/>
            <person name="Gautier L."/>
            <person name="Le Chatelier E."/>
            <person name="Peletier E."/>
            <person name="Bonde I."/>
            <person name="Nielsen T."/>
            <person name="Manichanh C."/>
            <person name="Arumugam M."/>
            <person name="Batto J."/>
            <person name="Santos M.B.Q.D."/>
            <person name="Blom N."/>
            <person name="Borruel N."/>
            <person name="Burgdorf K.S."/>
            <person name="Boumezbeur F."/>
            <person name="Casellas F."/>
            <person name="Dore J."/>
            <person name="Guarner F."/>
            <person name="Hansen T."/>
            <person name="Hildebrand F."/>
            <person name="Kaas R.S."/>
            <person name="Kennedy S."/>
            <person name="Kristiansen K."/>
            <person name="Kultima J.R."/>
            <person name="Leonard P."/>
            <person name="Levenez F."/>
            <person name="Lund O."/>
            <person name="Moumen B."/>
            <person name="Le Paslier D."/>
            <person name="Pons N."/>
            <person name="Pedersen O."/>
            <person name="Prifti E."/>
            <person name="Qin J."/>
            <person name="Raes J."/>
            <person name="Tap J."/>
            <person name="Tims S."/>
            <person name="Ussery D.W."/>
            <person name="Yamada T."/>
            <person name="MetaHit consortium"/>
            <person name="Renault P."/>
            <person name="Sicheritz-Ponten T."/>
            <person name="Bork P."/>
            <person name="Wang J."/>
            <person name="Brunak S."/>
            <person name="Ehrlich S.D."/>
        </authorList>
    </citation>
    <scope>NUCLEOTIDE SEQUENCE [LARGE SCALE GENOMIC DNA]</scope>
</reference>
<sequence>MLLYSTILDIKNTMTKEAFIRLVIKWNQGSPYKDNIIPGIQWKGEKNIRFGDDNLWLEIIEYRNKNVIAVRYEKITDEGVIWDTDYIMNFNEMRMAIRLDRSYQEQAVVTDAEFSTPHFVSLLMQEDYIKPDGELKFCRNALLISEENVSILSDIVKRKIRYQLPIVYVSKTVFNKDPLSIDWLCSKLKGVAHVLVQADKQSNTYIREACEGENEYNGAIGVYYPNDVLGHKRCVSKDGNEKRLMEKVVTYVLKFSVLQKVDKLYTWQGVSNSLLNDRLTAQREERLAAEQARDIAENEVDDVYSVLDEELKTLQRQVEELTRTNEIQTYEIQGLRAKLAQTDGIPIIIQGEEADIYPGEIKDIVLSIIDDALQQVKTGSRRENLLKDILDTNNYEKLSDKRKNEIKKLFKGYTSMSSSIRQRLLELGFTITEDGKHYKVRYKNDNRYMATISKTASDHRTGDNSASIICQKML</sequence>